<evidence type="ECO:0000313" key="9">
    <source>
        <dbReference type="Proteomes" id="UP001165160"/>
    </source>
</evidence>
<sequence length="113" mass="12326">MLKAIAIFNLAIAASATQFSYQSAQGEYSSVDPESGWRTLSIKADPSASPRQAAFDAGFVEGHLTCGEIAQFFDNFWVSTFGDSQPNATSLISSRPTMLPLRAWWILIYIGLT</sequence>
<keyword evidence="4 7" id="KW-0442">Lipid degradation</keyword>
<evidence type="ECO:0000256" key="7">
    <source>
        <dbReference type="RuleBase" id="RU364138"/>
    </source>
</evidence>
<reference evidence="9" key="1">
    <citation type="journal article" date="2023" name="Commun. Biol.">
        <title>Genome analysis of Parmales, the sister group of diatoms, reveals the evolutionary specialization of diatoms from phago-mixotrophs to photoautotrophs.</title>
        <authorList>
            <person name="Ban H."/>
            <person name="Sato S."/>
            <person name="Yoshikawa S."/>
            <person name="Yamada K."/>
            <person name="Nakamura Y."/>
            <person name="Ichinomiya M."/>
            <person name="Sato N."/>
            <person name="Blanc-Mathieu R."/>
            <person name="Endo H."/>
            <person name="Kuwata A."/>
            <person name="Ogata H."/>
        </authorList>
    </citation>
    <scope>NUCLEOTIDE SEQUENCE [LARGE SCALE GENOMIC DNA]</scope>
    <source>
        <strain evidence="9">NIES 3699</strain>
    </source>
</reference>
<dbReference type="AlphaFoldDB" id="A0A9W7FHA5"/>
<dbReference type="Proteomes" id="UP001165160">
    <property type="component" value="Unassembled WGS sequence"/>
</dbReference>
<feature type="signal peptide" evidence="7">
    <location>
        <begin position="1"/>
        <end position="16"/>
    </location>
</feature>
<keyword evidence="6" id="KW-0325">Glycoprotein</keyword>
<evidence type="ECO:0000256" key="1">
    <source>
        <dbReference type="ARBA" id="ARBA00007835"/>
    </source>
</evidence>
<dbReference type="GO" id="GO:0016042">
    <property type="term" value="P:lipid catabolic process"/>
    <property type="evidence" value="ECO:0007669"/>
    <property type="project" value="UniProtKB-KW"/>
</dbReference>
<dbReference type="Gene3D" id="3.60.60.30">
    <property type="match status" value="1"/>
</dbReference>
<evidence type="ECO:0000256" key="4">
    <source>
        <dbReference type="ARBA" id="ARBA00022963"/>
    </source>
</evidence>
<protein>
    <recommendedName>
        <fullName evidence="7">Phospholipase B-like</fullName>
        <ecNumber evidence="7">3.1.1.-</ecNumber>
    </recommendedName>
</protein>
<dbReference type="Pfam" id="PF04916">
    <property type="entry name" value="Phospholip_B"/>
    <property type="match status" value="1"/>
</dbReference>
<gene>
    <name evidence="8" type="ORF">TrVE_jg1779</name>
</gene>
<organism evidence="8 9">
    <name type="scientific">Triparma verrucosa</name>
    <dbReference type="NCBI Taxonomy" id="1606542"/>
    <lineage>
        <taxon>Eukaryota</taxon>
        <taxon>Sar</taxon>
        <taxon>Stramenopiles</taxon>
        <taxon>Ochrophyta</taxon>
        <taxon>Bolidophyceae</taxon>
        <taxon>Parmales</taxon>
        <taxon>Triparmaceae</taxon>
        <taxon>Triparma</taxon>
    </lineage>
</organism>
<evidence type="ECO:0000256" key="3">
    <source>
        <dbReference type="ARBA" id="ARBA00022801"/>
    </source>
</evidence>
<keyword evidence="5 7" id="KW-0443">Lipid metabolism</keyword>
<dbReference type="EC" id="3.1.1.-" evidence="7"/>
<dbReference type="EMBL" id="BRXX01000437">
    <property type="protein sequence ID" value="GMI12075.1"/>
    <property type="molecule type" value="Genomic_DNA"/>
</dbReference>
<keyword evidence="9" id="KW-1185">Reference proteome</keyword>
<evidence type="ECO:0000256" key="5">
    <source>
        <dbReference type="ARBA" id="ARBA00023098"/>
    </source>
</evidence>
<proteinExistence type="inferred from homology"/>
<dbReference type="GO" id="GO:0004620">
    <property type="term" value="F:phospholipase activity"/>
    <property type="evidence" value="ECO:0007669"/>
    <property type="project" value="InterPro"/>
</dbReference>
<dbReference type="InterPro" id="IPR007000">
    <property type="entry name" value="PLipase_B-like"/>
</dbReference>
<comment type="function">
    <text evidence="7">Putative phospholipase.</text>
</comment>
<comment type="similarity">
    <text evidence="1 7">Belongs to the phospholipase B-like family.</text>
</comment>
<accession>A0A9W7FHA5</accession>
<keyword evidence="3 7" id="KW-0378">Hydrolase</keyword>
<evidence type="ECO:0000256" key="2">
    <source>
        <dbReference type="ARBA" id="ARBA00022729"/>
    </source>
</evidence>
<keyword evidence="2 7" id="KW-0732">Signal</keyword>
<name>A0A9W7FHA5_9STRA</name>
<evidence type="ECO:0000313" key="8">
    <source>
        <dbReference type="EMBL" id="GMI12075.1"/>
    </source>
</evidence>
<comment type="caution">
    <text evidence="8">The sequence shown here is derived from an EMBL/GenBank/DDBJ whole genome shotgun (WGS) entry which is preliminary data.</text>
</comment>
<feature type="chain" id="PRO_5041018610" description="Phospholipase B-like" evidence="7">
    <location>
        <begin position="17"/>
        <end position="113"/>
    </location>
</feature>
<evidence type="ECO:0000256" key="6">
    <source>
        <dbReference type="ARBA" id="ARBA00023180"/>
    </source>
</evidence>